<protein>
    <submittedName>
        <fullName evidence="3">Tungstate transport system substrate-binding protein</fullName>
    </submittedName>
</protein>
<dbReference type="InterPro" id="IPR024370">
    <property type="entry name" value="PBP_domain"/>
</dbReference>
<dbReference type="AlphaFoldDB" id="A0A1M7SLX2"/>
<dbReference type="EMBL" id="FRDI01000004">
    <property type="protein sequence ID" value="SHN59479.1"/>
    <property type="molecule type" value="Genomic_DNA"/>
</dbReference>
<feature type="signal peptide" evidence="1">
    <location>
        <begin position="1"/>
        <end position="23"/>
    </location>
</feature>
<keyword evidence="1" id="KW-0732">Signal</keyword>
<dbReference type="Gene3D" id="3.40.190.10">
    <property type="entry name" value="Periplasmic binding protein-like II"/>
    <property type="match status" value="2"/>
</dbReference>
<proteinExistence type="predicted"/>
<evidence type="ECO:0000313" key="4">
    <source>
        <dbReference type="Proteomes" id="UP000186469"/>
    </source>
</evidence>
<accession>A0A1M7SLX2</accession>
<gene>
    <name evidence="3" type="ORF">SAMN02745728_01015</name>
</gene>
<evidence type="ECO:0000313" key="3">
    <source>
        <dbReference type="EMBL" id="SHN59479.1"/>
    </source>
</evidence>
<dbReference type="PANTHER" id="PTHR37945:SF1">
    <property type="entry name" value="EXTRACELLULAR TUNGSTATE BINDING PROTEIN"/>
    <property type="match status" value="1"/>
</dbReference>
<feature type="domain" description="PBP" evidence="2">
    <location>
        <begin position="28"/>
        <end position="250"/>
    </location>
</feature>
<dbReference type="OrthoDB" id="186379at2"/>
<dbReference type="RefSeq" id="WP_072696713.1">
    <property type="nucleotide sequence ID" value="NZ_FRDI01000004.1"/>
</dbReference>
<sequence>MKNLIKTFLMLVAVLCLPFSASAKDSIMMATTTSTQDSGLLDYIKPIFEKDTGVELKWVSVGTGKALEIGRAGDADVLLVHAPAAEKKFVAEGYGVDRRLVMYNDFIFVGPKNDPAKVKGLSTTETLKRLSADKAKFISRGDDSGTHKKELDLWKKAELTTPDKEDWYVSLGQGMMAVLRFAAEKDAYTFTDRGTWIAFEDVQKPNPLTILVEGDKSLRNQYSVIMVNPEKHPKVKKEAAQKFIDWWVSPAAQKAIADYKLKGKQLFFPNAGEKD</sequence>
<evidence type="ECO:0000256" key="1">
    <source>
        <dbReference type="SAM" id="SignalP"/>
    </source>
</evidence>
<dbReference type="Pfam" id="PF12849">
    <property type="entry name" value="PBP_like_2"/>
    <property type="match status" value="1"/>
</dbReference>
<dbReference type="SUPFAM" id="SSF53850">
    <property type="entry name" value="Periplasmic binding protein-like II"/>
    <property type="match status" value="1"/>
</dbReference>
<dbReference type="STRING" id="1121455.SAMN02745728_01015"/>
<reference evidence="3 4" key="1">
    <citation type="submission" date="2016-12" db="EMBL/GenBank/DDBJ databases">
        <authorList>
            <person name="Song W.-J."/>
            <person name="Kurnit D.M."/>
        </authorList>
    </citation>
    <scope>NUCLEOTIDE SEQUENCE [LARGE SCALE GENOMIC DNA]</scope>
    <source>
        <strain evidence="3 4">DSM 11393</strain>
    </source>
</reference>
<organism evidence="3 4">
    <name type="scientific">Desulfovibrio litoralis DSM 11393</name>
    <dbReference type="NCBI Taxonomy" id="1121455"/>
    <lineage>
        <taxon>Bacteria</taxon>
        <taxon>Pseudomonadati</taxon>
        <taxon>Thermodesulfobacteriota</taxon>
        <taxon>Desulfovibrionia</taxon>
        <taxon>Desulfovibrionales</taxon>
        <taxon>Desulfovibrionaceae</taxon>
        <taxon>Desulfovibrio</taxon>
    </lineage>
</organism>
<keyword evidence="4" id="KW-1185">Reference proteome</keyword>
<feature type="chain" id="PRO_5013020414" evidence="1">
    <location>
        <begin position="24"/>
        <end position="275"/>
    </location>
</feature>
<name>A0A1M7SLX2_9BACT</name>
<dbReference type="PANTHER" id="PTHR37945">
    <property type="entry name" value="EXTRACELLULAR TUNGSTATE BINDING PROTEIN"/>
    <property type="match status" value="1"/>
</dbReference>
<dbReference type="InterPro" id="IPR052738">
    <property type="entry name" value="ABC-Tungstate_binding"/>
</dbReference>
<evidence type="ECO:0000259" key="2">
    <source>
        <dbReference type="Pfam" id="PF12849"/>
    </source>
</evidence>
<dbReference type="Proteomes" id="UP000186469">
    <property type="component" value="Unassembled WGS sequence"/>
</dbReference>